<dbReference type="SMART" id="SM00671">
    <property type="entry name" value="SEL1"/>
    <property type="match status" value="1"/>
</dbReference>
<organism evidence="1 2">
    <name type="scientific">Gigaspora rosea</name>
    <dbReference type="NCBI Taxonomy" id="44941"/>
    <lineage>
        <taxon>Eukaryota</taxon>
        <taxon>Fungi</taxon>
        <taxon>Fungi incertae sedis</taxon>
        <taxon>Mucoromycota</taxon>
        <taxon>Glomeromycotina</taxon>
        <taxon>Glomeromycetes</taxon>
        <taxon>Diversisporales</taxon>
        <taxon>Gigasporaceae</taxon>
        <taxon>Gigaspora</taxon>
    </lineage>
</organism>
<reference evidence="1 2" key="1">
    <citation type="submission" date="2018-06" db="EMBL/GenBank/DDBJ databases">
        <title>Comparative genomics reveals the genomic features of Rhizophagus irregularis, R. cerebriforme, R. diaphanum and Gigaspora rosea, and their symbiotic lifestyle signature.</title>
        <authorList>
            <person name="Morin E."/>
            <person name="San Clemente H."/>
            <person name="Chen E.C.H."/>
            <person name="De La Providencia I."/>
            <person name="Hainaut M."/>
            <person name="Kuo A."/>
            <person name="Kohler A."/>
            <person name="Murat C."/>
            <person name="Tang N."/>
            <person name="Roy S."/>
            <person name="Loubradou J."/>
            <person name="Henrissat B."/>
            <person name="Grigoriev I.V."/>
            <person name="Corradi N."/>
            <person name="Roux C."/>
            <person name="Martin F.M."/>
        </authorList>
    </citation>
    <scope>NUCLEOTIDE SEQUENCE [LARGE SCALE GENOMIC DNA]</scope>
    <source>
        <strain evidence="1 2">DAOM 194757</strain>
    </source>
</reference>
<comment type="caution">
    <text evidence="1">The sequence shown here is derived from an EMBL/GenBank/DDBJ whole genome shotgun (WGS) entry which is preliminary data.</text>
</comment>
<dbReference type="Gene3D" id="1.25.40.10">
    <property type="entry name" value="Tetratricopeptide repeat domain"/>
    <property type="match status" value="1"/>
</dbReference>
<dbReference type="EMBL" id="QKWP01000246">
    <property type="protein sequence ID" value="RIB23724.1"/>
    <property type="molecule type" value="Genomic_DNA"/>
</dbReference>
<dbReference type="Proteomes" id="UP000266673">
    <property type="component" value="Unassembled WGS sequence"/>
</dbReference>
<evidence type="ECO:0008006" key="3">
    <source>
        <dbReference type="Google" id="ProtNLM"/>
    </source>
</evidence>
<sequence length="302" mass="35050">MARVEMGEHKAFIYYQKSQKSAEMGDDSGTCSVGYCYQNGIGIEKDDHKTFIYYQKSVEMGHVLVKNNSNFFILEWDKQNGLVQNISRNIKKNLSIHGIETTYGRHARINGKILNNLNNEIDSLYSCALVSRYWCKIAIPIRWKDPFSFDENYSIIPKYFSSFSEDTLKECELNEKISKTLFVYAKFLKTMKHLDYFEQNDYPSLLKLFIESGATLHKLVVSFRGSIMIMPEKIFSSLGRNESFFSRLQHLSLGEISLVNIESAIAFLRVLPKHTTKISALEFYGFEFKFTDMNMINMISYN</sequence>
<dbReference type="AlphaFoldDB" id="A0A397VMJ8"/>
<evidence type="ECO:0000313" key="1">
    <source>
        <dbReference type="EMBL" id="RIB23724.1"/>
    </source>
</evidence>
<dbReference type="SUPFAM" id="SSF81901">
    <property type="entry name" value="HCP-like"/>
    <property type="match status" value="1"/>
</dbReference>
<accession>A0A397VMJ8</accession>
<dbReference type="InterPro" id="IPR011990">
    <property type="entry name" value="TPR-like_helical_dom_sf"/>
</dbReference>
<protein>
    <recommendedName>
        <fullName evidence="3">F-box domain-containing protein</fullName>
    </recommendedName>
</protein>
<proteinExistence type="predicted"/>
<evidence type="ECO:0000313" key="2">
    <source>
        <dbReference type="Proteomes" id="UP000266673"/>
    </source>
</evidence>
<dbReference type="OrthoDB" id="2125396at2759"/>
<keyword evidence="2" id="KW-1185">Reference proteome</keyword>
<dbReference type="InterPro" id="IPR006597">
    <property type="entry name" value="Sel1-like"/>
</dbReference>
<dbReference type="Pfam" id="PF08238">
    <property type="entry name" value="Sel1"/>
    <property type="match status" value="2"/>
</dbReference>
<name>A0A397VMJ8_9GLOM</name>
<gene>
    <name evidence="1" type="ORF">C2G38_2288482</name>
</gene>